<dbReference type="Pfam" id="PF00646">
    <property type="entry name" value="F-box"/>
    <property type="match status" value="1"/>
</dbReference>
<dbReference type="InterPro" id="IPR032675">
    <property type="entry name" value="LRR_dom_sf"/>
</dbReference>
<evidence type="ECO:0000313" key="2">
    <source>
        <dbReference type="EMBL" id="GMI87096.1"/>
    </source>
</evidence>
<dbReference type="SMART" id="SM00256">
    <property type="entry name" value="FBOX"/>
    <property type="match status" value="1"/>
</dbReference>
<comment type="caution">
    <text evidence="2">The sequence shown here is derived from an EMBL/GenBank/DDBJ whole genome shotgun (WGS) entry which is preliminary data.</text>
</comment>
<dbReference type="InterPro" id="IPR001810">
    <property type="entry name" value="F-box_dom"/>
</dbReference>
<dbReference type="PROSITE" id="PS50181">
    <property type="entry name" value="FBOX"/>
    <property type="match status" value="1"/>
</dbReference>
<name>A0A9W7M4B6_HIBTR</name>
<dbReference type="Pfam" id="PF24758">
    <property type="entry name" value="LRR_At5g56370"/>
    <property type="match status" value="1"/>
</dbReference>
<protein>
    <recommendedName>
        <fullName evidence="1">F-box domain-containing protein</fullName>
    </recommendedName>
</protein>
<dbReference type="InterPro" id="IPR050232">
    <property type="entry name" value="FBL13/AtMIF1-like"/>
</dbReference>
<dbReference type="CDD" id="cd22160">
    <property type="entry name" value="F-box_AtFBL13-like"/>
    <property type="match status" value="1"/>
</dbReference>
<dbReference type="Pfam" id="PF08387">
    <property type="entry name" value="FBD"/>
    <property type="match status" value="1"/>
</dbReference>
<feature type="domain" description="F-box" evidence="1">
    <location>
        <begin position="8"/>
        <end position="57"/>
    </location>
</feature>
<dbReference type="AlphaFoldDB" id="A0A9W7M4B6"/>
<dbReference type="Gene3D" id="3.80.10.10">
    <property type="entry name" value="Ribonuclease Inhibitor"/>
    <property type="match status" value="1"/>
</dbReference>
<gene>
    <name evidence="2" type="ORF">HRI_002378900</name>
</gene>
<dbReference type="PANTHER" id="PTHR31900">
    <property type="entry name" value="F-BOX/RNI SUPERFAMILY PROTEIN-RELATED"/>
    <property type="match status" value="1"/>
</dbReference>
<keyword evidence="3" id="KW-1185">Reference proteome</keyword>
<dbReference type="InterPro" id="IPR053781">
    <property type="entry name" value="F-box_AtFBL13-like"/>
</dbReference>
<proteinExistence type="predicted"/>
<sequence length="406" mass="46917">MTKLEKYEGFLDSLPDSILFHILSFLPTRDAVWTSILSPRWRYLFTSSIFEFDFRDCLGHSPVPKEHINNFKKFVDRLFFNPKHLRLESFRVNNKGVNDSLSNDFLTLYNWLCAALWHGVKEIDVNYFNRDLPVLPTLLFTCPSLVTLKLYICGWEMKLPTNVCLPNLKTLHLWGIELLDGCLFLSLISGCPVLEDLGLSNCFLDGTTELNIYSLLLKILVLDLKTWVNYRDSIDFDCVFVIDAPSLVHFQYACLAGKQYTLRNMERLEKADIELFHFDDADCEQSATLLQRGICNNPCEDRTVSVTWIVEFLHCAPNLKTFTLDLADADRVFESPLEEVPSCLLYHLKEISILSFMGDTHMFEIVSYFLNHVLVLEKLKSECRSSIIEKLSSLPKNSKKCEIEFL</sequence>
<reference evidence="2" key="1">
    <citation type="submission" date="2023-05" db="EMBL/GenBank/DDBJ databases">
        <title>Genome and transcriptome analyses reveal genes involved in the formation of fine ridges on petal epidermal cells in Hibiscus trionum.</title>
        <authorList>
            <person name="Koshimizu S."/>
            <person name="Masuda S."/>
            <person name="Ishii T."/>
            <person name="Shirasu K."/>
            <person name="Hoshino A."/>
            <person name="Arita M."/>
        </authorList>
    </citation>
    <scope>NUCLEOTIDE SEQUENCE</scope>
    <source>
        <strain evidence="2">Hamamatsu line</strain>
    </source>
</reference>
<evidence type="ECO:0000313" key="3">
    <source>
        <dbReference type="Proteomes" id="UP001165190"/>
    </source>
</evidence>
<dbReference type="SMART" id="SM00579">
    <property type="entry name" value="FBD"/>
    <property type="match status" value="1"/>
</dbReference>
<dbReference type="Gene3D" id="1.20.1280.50">
    <property type="match status" value="1"/>
</dbReference>
<accession>A0A9W7M4B6</accession>
<dbReference type="OrthoDB" id="1298252at2759"/>
<dbReference type="SUPFAM" id="SSF81383">
    <property type="entry name" value="F-box domain"/>
    <property type="match status" value="1"/>
</dbReference>
<evidence type="ECO:0000259" key="1">
    <source>
        <dbReference type="PROSITE" id="PS50181"/>
    </source>
</evidence>
<dbReference type="InterPro" id="IPR036047">
    <property type="entry name" value="F-box-like_dom_sf"/>
</dbReference>
<dbReference type="SUPFAM" id="SSF52047">
    <property type="entry name" value="RNI-like"/>
    <property type="match status" value="1"/>
</dbReference>
<dbReference type="InterPro" id="IPR055411">
    <property type="entry name" value="LRR_FXL15/At3g58940/PEG3-like"/>
</dbReference>
<dbReference type="EMBL" id="BSYR01000022">
    <property type="protein sequence ID" value="GMI87096.1"/>
    <property type="molecule type" value="Genomic_DNA"/>
</dbReference>
<dbReference type="Proteomes" id="UP001165190">
    <property type="component" value="Unassembled WGS sequence"/>
</dbReference>
<dbReference type="PANTHER" id="PTHR31900:SF27">
    <property type="entry name" value="FBD DOMAIN-CONTAINING PROTEIN"/>
    <property type="match status" value="1"/>
</dbReference>
<organism evidence="2 3">
    <name type="scientific">Hibiscus trionum</name>
    <name type="common">Flower of an hour</name>
    <dbReference type="NCBI Taxonomy" id="183268"/>
    <lineage>
        <taxon>Eukaryota</taxon>
        <taxon>Viridiplantae</taxon>
        <taxon>Streptophyta</taxon>
        <taxon>Embryophyta</taxon>
        <taxon>Tracheophyta</taxon>
        <taxon>Spermatophyta</taxon>
        <taxon>Magnoliopsida</taxon>
        <taxon>eudicotyledons</taxon>
        <taxon>Gunneridae</taxon>
        <taxon>Pentapetalae</taxon>
        <taxon>rosids</taxon>
        <taxon>malvids</taxon>
        <taxon>Malvales</taxon>
        <taxon>Malvaceae</taxon>
        <taxon>Malvoideae</taxon>
        <taxon>Hibiscus</taxon>
    </lineage>
</organism>
<dbReference type="InterPro" id="IPR006566">
    <property type="entry name" value="FBD"/>
</dbReference>